<dbReference type="InterPro" id="IPR013087">
    <property type="entry name" value="Znf_C2H2_type"/>
</dbReference>
<evidence type="ECO:0000256" key="2">
    <source>
        <dbReference type="ARBA" id="ARBA00022723"/>
    </source>
</evidence>
<keyword evidence="5" id="KW-0862">Zinc</keyword>
<dbReference type="CDD" id="cd00067">
    <property type="entry name" value="GAL4"/>
    <property type="match status" value="1"/>
</dbReference>
<dbReference type="EMBL" id="CAWUHD010000039">
    <property type="protein sequence ID" value="CAK7221160.1"/>
    <property type="molecule type" value="Genomic_DNA"/>
</dbReference>
<feature type="region of interest" description="Disordered" evidence="8">
    <location>
        <begin position="962"/>
        <end position="1003"/>
    </location>
</feature>
<dbReference type="InterPro" id="IPR050331">
    <property type="entry name" value="Zinc_finger"/>
</dbReference>
<feature type="compositionally biased region" description="Low complexity" evidence="8">
    <location>
        <begin position="124"/>
        <end position="158"/>
    </location>
</feature>
<dbReference type="SUPFAM" id="SSF81995">
    <property type="entry name" value="beta-sandwich domain of Sec23/24"/>
    <property type="match status" value="1"/>
</dbReference>
<dbReference type="Gene3D" id="3.30.160.60">
    <property type="entry name" value="Classic Zinc Finger"/>
    <property type="match status" value="1"/>
</dbReference>
<evidence type="ECO:0000256" key="1">
    <source>
        <dbReference type="ARBA" id="ARBA00004123"/>
    </source>
</evidence>
<feature type="compositionally biased region" description="Polar residues" evidence="8">
    <location>
        <begin position="279"/>
        <end position="294"/>
    </location>
</feature>
<evidence type="ECO:0000256" key="7">
    <source>
        <dbReference type="PROSITE-ProRule" id="PRU00042"/>
    </source>
</evidence>
<proteinExistence type="predicted"/>
<dbReference type="PROSITE" id="PS50157">
    <property type="entry name" value="ZINC_FINGER_C2H2_2"/>
    <property type="match status" value="1"/>
</dbReference>
<feature type="compositionally biased region" description="Low complexity" evidence="8">
    <location>
        <begin position="962"/>
        <end position="977"/>
    </location>
</feature>
<dbReference type="InterPro" id="IPR001138">
    <property type="entry name" value="Zn2Cys6_DnaBD"/>
</dbReference>
<dbReference type="PANTHER" id="PTHR16515">
    <property type="entry name" value="PR DOMAIN ZINC FINGER PROTEIN"/>
    <property type="match status" value="1"/>
</dbReference>
<dbReference type="SUPFAM" id="SSF57667">
    <property type="entry name" value="beta-beta-alpha zinc fingers"/>
    <property type="match status" value="1"/>
</dbReference>
<feature type="region of interest" description="Disordered" evidence="8">
    <location>
        <begin position="101"/>
        <end position="221"/>
    </location>
</feature>
<comment type="subcellular location">
    <subcellularLocation>
        <location evidence="1">Nucleus</location>
    </subcellularLocation>
</comment>
<evidence type="ECO:0000256" key="6">
    <source>
        <dbReference type="ARBA" id="ARBA00023242"/>
    </source>
</evidence>
<evidence type="ECO:0000256" key="4">
    <source>
        <dbReference type="ARBA" id="ARBA00022771"/>
    </source>
</evidence>
<feature type="compositionally biased region" description="Low complexity" evidence="8">
    <location>
        <begin position="985"/>
        <end position="999"/>
    </location>
</feature>
<keyword evidence="3" id="KW-0677">Repeat</keyword>
<accession>A0ABP0BNY9</accession>
<feature type="region of interest" description="Disordered" evidence="8">
    <location>
        <begin position="53"/>
        <end position="85"/>
    </location>
</feature>
<feature type="compositionally biased region" description="Low complexity" evidence="8">
    <location>
        <begin position="256"/>
        <end position="278"/>
    </location>
</feature>
<feature type="region of interest" description="Disordered" evidence="8">
    <location>
        <begin position="256"/>
        <end position="305"/>
    </location>
</feature>
<evidence type="ECO:0000256" key="8">
    <source>
        <dbReference type="SAM" id="MobiDB-lite"/>
    </source>
</evidence>
<dbReference type="InterPro" id="IPR036236">
    <property type="entry name" value="Znf_C2H2_sf"/>
</dbReference>
<gene>
    <name evidence="10" type="ORF">SEUCBS140593_004477</name>
</gene>
<dbReference type="Pfam" id="PF24537">
    <property type="entry name" value="zf-C2H2_fungi"/>
    <property type="match status" value="1"/>
</dbReference>
<sequence>MDLPMDPASEPAAESAIRDAMGLHVPPQQHGVAHGVEQPTGADLSFYVFEQPPHQHQQHHHQHTHQQSPQVPSSTDAYGLWSQDPMDLDYDPELASWVSSWDASPPQHVQQHPQLGAPQGAPVQMSPTLPSQPQQQPQQHHQQQHPPQLQQLQMQSPQGPLPQHPQHQHQTQQQHQVALEQQSMQHQHQQVQHQPQQHHQAQQNQSFSSQASVPSSFGMTGPISFTESELAKASKMLGPDDFLFPDDETAGLTSQLNVQGQQQAQAQQQQQPQTFQDASLQPASASTSHPSQPASQPPGLDLNDPATLELYDDMLLFSRGNHPSKDKLTFENCDVSKEAVLHRLALKFKLSYSYEPVQRKASIWRSSVFSVKQDVATVPSSTPEVTVPSQLPTLESNANLQPMAQTMPPSQKRHTITTPMTFPLLQQDTNTVGLSVGLTPPPAKRLSTDSSAANSVVSSLVHSGQPFTEDDKTQDTPSLGDRLSSSWSIFHSGISSRRPRGRRGPLSAKSRKDIKDLEWAGGACWRCKILRRKCDPGIPCKNCPAPDLREDAPPWPLIGCRRGNLRDAMPPQVLCTKSRALLASCSHKMPAILAAENVVDNLTGGPPPAQPDVVSHCFREAEMQCLSDNKLVLDNPALFLRTNGQSVAAHHFSQSIRNGRYRANESLNVACQVHERSSTYSDLISRIAWELADNSECLNVLEIESVESFMMLLETACLYEVEVGKSPMVALSLVCLRNCLDALRLNSSRLLDARLHSTCQSDRCSIDCLRELANCIDTYIEELSLLMFRKVNLRDRRWWLSTFYSLCIQAYVRRALLVIEQQLLYPDSDDADVLYSSQYLHLVTVLFIAVSFQYDPLVSTNGGLQLQQSLLAEEDGASSDLFVPDRYFSAGRAACAVSIWLDEGIKSSYQFLTRLLNIGSLDFDMGQVDTSGGDTTMEGSDAVLPLRRLHGIKADSFSAYSSPNSSTTSFASSLSAPRSTTGVISPPSSVGPMSSASSPRTSLLMTERRSSIGSLPSRLSAASFPSFTAPLPPKSGKAGSIVSENGSVGSAATATNVQPPVAGEDNTEGTLVCTCCPKRPQRFHTMEELKVHQTKKPHICAFCGRRFSRMNEAERHITTIHLRPFSWSCRRLATPLLAFQRVSDGTEVYDVCGFCGKQFRRPGEGGATGNFVDDSQLMAHVEVDHKLHDCKASAKKFYREDMFGQHLKLSHAAEPGVWLKYLENACKAEEKEGQAANAMATTMAGTISGTVSTES</sequence>
<reference evidence="10 11" key="1">
    <citation type="submission" date="2024-01" db="EMBL/GenBank/DDBJ databases">
        <authorList>
            <person name="Allen C."/>
            <person name="Tagirdzhanova G."/>
        </authorList>
    </citation>
    <scope>NUCLEOTIDE SEQUENCE [LARGE SCALE GENOMIC DNA]</scope>
</reference>
<organism evidence="10 11">
    <name type="scientific">Sporothrix eucalyptigena</name>
    <dbReference type="NCBI Taxonomy" id="1812306"/>
    <lineage>
        <taxon>Eukaryota</taxon>
        <taxon>Fungi</taxon>
        <taxon>Dikarya</taxon>
        <taxon>Ascomycota</taxon>
        <taxon>Pezizomycotina</taxon>
        <taxon>Sordariomycetes</taxon>
        <taxon>Sordariomycetidae</taxon>
        <taxon>Ophiostomatales</taxon>
        <taxon>Ophiostomataceae</taxon>
        <taxon>Sporothrix</taxon>
    </lineage>
</organism>
<evidence type="ECO:0000259" key="9">
    <source>
        <dbReference type="PROSITE" id="PS50157"/>
    </source>
</evidence>
<evidence type="ECO:0000256" key="5">
    <source>
        <dbReference type="ARBA" id="ARBA00022833"/>
    </source>
</evidence>
<feature type="compositionally biased region" description="Low complexity" evidence="8">
    <location>
        <begin position="65"/>
        <end position="74"/>
    </location>
</feature>
<keyword evidence="2" id="KW-0479">Metal-binding</keyword>
<feature type="compositionally biased region" description="Low complexity" evidence="8">
    <location>
        <begin position="164"/>
        <end position="217"/>
    </location>
</feature>
<dbReference type="PANTHER" id="PTHR16515:SF49">
    <property type="entry name" value="GASTRULA ZINC FINGER PROTEIN XLCGF49.1-LIKE-RELATED"/>
    <property type="match status" value="1"/>
</dbReference>
<feature type="region of interest" description="Disordered" evidence="8">
    <location>
        <begin position="457"/>
        <end position="484"/>
    </location>
</feature>
<evidence type="ECO:0000256" key="3">
    <source>
        <dbReference type="ARBA" id="ARBA00022737"/>
    </source>
</evidence>
<feature type="domain" description="C2H2-type" evidence="9">
    <location>
        <begin position="1098"/>
        <end position="1121"/>
    </location>
</feature>
<keyword evidence="11" id="KW-1185">Reference proteome</keyword>
<evidence type="ECO:0000313" key="11">
    <source>
        <dbReference type="Proteomes" id="UP001642482"/>
    </source>
</evidence>
<feature type="compositionally biased region" description="Polar residues" evidence="8">
    <location>
        <begin position="101"/>
        <end position="113"/>
    </location>
</feature>
<dbReference type="PROSITE" id="PS00028">
    <property type="entry name" value="ZINC_FINGER_C2H2_1"/>
    <property type="match status" value="1"/>
</dbReference>
<dbReference type="Proteomes" id="UP001642482">
    <property type="component" value="Unassembled WGS sequence"/>
</dbReference>
<keyword evidence="4 7" id="KW-0863">Zinc-finger</keyword>
<name>A0ABP0BNY9_9PEZI</name>
<comment type="caution">
    <text evidence="10">The sequence shown here is derived from an EMBL/GenBank/DDBJ whole genome shotgun (WGS) entry which is preliminary data.</text>
</comment>
<evidence type="ECO:0000313" key="10">
    <source>
        <dbReference type="EMBL" id="CAK7221160.1"/>
    </source>
</evidence>
<dbReference type="InterPro" id="IPR057026">
    <property type="entry name" value="Znf-C2H2_ascomycetes"/>
</dbReference>
<protein>
    <recommendedName>
        <fullName evidence="9">C2H2-type domain-containing protein</fullName>
    </recommendedName>
</protein>
<keyword evidence="6" id="KW-0539">Nucleus</keyword>